<feature type="compositionally biased region" description="Gly residues" evidence="1">
    <location>
        <begin position="22"/>
        <end position="36"/>
    </location>
</feature>
<proteinExistence type="predicted"/>
<protein>
    <submittedName>
        <fullName evidence="2">Uncharacterized protein</fullName>
    </submittedName>
</protein>
<evidence type="ECO:0000256" key="1">
    <source>
        <dbReference type="SAM" id="MobiDB-lite"/>
    </source>
</evidence>
<feature type="compositionally biased region" description="Low complexity" evidence="1">
    <location>
        <begin position="56"/>
        <end position="66"/>
    </location>
</feature>
<sequence>MHAPPIRHGTGATRRAVRVGKAGIGKGPGRGSGAAGAGWPCPGFTQDSAENSADPASSGASSRVSTTSVVVHNDLGVVEGAAIIERHQGKHQEQITGRKERPPRSAAARVAGPQGGVFALGRPGGKGGPRAPPLRGSLPPRGAFLPWGGPAEREAPTLRRCAGRCPPRGRFCLGAARRQGRPPRSAAVRVAAPQGGVLPWGGPAAKNRPANTLAGRAAFSAGRRSTGPGLRPRCRSGAARRRASRPRRRSGANHSGRR</sequence>
<feature type="region of interest" description="Disordered" evidence="1">
    <location>
        <begin position="216"/>
        <end position="258"/>
    </location>
</feature>
<gene>
    <name evidence="2" type="ORF">LMG7053_06119</name>
</gene>
<evidence type="ECO:0000313" key="2">
    <source>
        <dbReference type="EMBL" id="CAB3960056.1"/>
    </source>
</evidence>
<name>A0ABM8M4G4_9BURK</name>
<feature type="compositionally biased region" description="Low complexity" evidence="1">
    <location>
        <begin position="216"/>
        <end position="225"/>
    </location>
</feature>
<feature type="compositionally biased region" description="Basic and acidic residues" evidence="1">
    <location>
        <begin position="86"/>
        <end position="103"/>
    </location>
</feature>
<evidence type="ECO:0000313" key="3">
    <source>
        <dbReference type="Proteomes" id="UP000494161"/>
    </source>
</evidence>
<comment type="caution">
    <text evidence="2">The sequence shown here is derived from an EMBL/GenBank/DDBJ whole genome shotgun (WGS) entry which is preliminary data.</text>
</comment>
<feature type="compositionally biased region" description="Polar residues" evidence="1">
    <location>
        <begin position="45"/>
        <end position="55"/>
    </location>
</feature>
<feature type="compositionally biased region" description="Basic residues" evidence="1">
    <location>
        <begin position="232"/>
        <end position="258"/>
    </location>
</feature>
<feature type="region of interest" description="Disordered" evidence="1">
    <location>
        <begin position="1"/>
        <end position="66"/>
    </location>
</feature>
<keyword evidence="3" id="KW-1185">Reference proteome</keyword>
<accession>A0ABM8M4G4</accession>
<dbReference type="EMBL" id="CADILJ010000158">
    <property type="protein sequence ID" value="CAB3960056.1"/>
    <property type="molecule type" value="Genomic_DNA"/>
</dbReference>
<organism evidence="2 3">
    <name type="scientific">Achromobacter ruhlandii</name>
    <dbReference type="NCBI Taxonomy" id="72557"/>
    <lineage>
        <taxon>Bacteria</taxon>
        <taxon>Pseudomonadati</taxon>
        <taxon>Pseudomonadota</taxon>
        <taxon>Betaproteobacteria</taxon>
        <taxon>Burkholderiales</taxon>
        <taxon>Alcaligenaceae</taxon>
        <taxon>Achromobacter</taxon>
    </lineage>
</organism>
<feature type="region of interest" description="Disordered" evidence="1">
    <location>
        <begin position="86"/>
        <end position="151"/>
    </location>
</feature>
<reference evidence="2 3" key="1">
    <citation type="submission" date="2020-04" db="EMBL/GenBank/DDBJ databases">
        <authorList>
            <person name="De Canck E."/>
        </authorList>
    </citation>
    <scope>NUCLEOTIDE SEQUENCE [LARGE SCALE GENOMIC DNA]</scope>
    <source>
        <strain evidence="2 3">LMG 7053</strain>
    </source>
</reference>
<dbReference type="Proteomes" id="UP000494161">
    <property type="component" value="Unassembled WGS sequence"/>
</dbReference>